<dbReference type="InterPro" id="IPR053213">
    <property type="entry name" value="RLP29"/>
</dbReference>
<dbReference type="Pfam" id="PF13516">
    <property type="entry name" value="LRR_6"/>
    <property type="match status" value="1"/>
</dbReference>
<sequence length="404" mass="43979">MAVIVLRKTKTMLLALTHLLCILQCGFIAFAILDPIDFLALQSIRKALHDMPGSNYFSSWDFTSDPCNFAGIYCDSDKVIALNLGDPRAGSPGLTGRLDPAIGKLTSLAEFTIVPGRIIGSLPPSMSQLKKLRFLALSGNFISGGIPATLGLLRGLQTLDLSFNQLTGTIPWPIGSLPALSNVILCHNRLSGSVPHFSSQTLTRLDLKHNDLSGSLLPTSLPPSIQYLSLSSNRLGGPVDHLLTRLNRLNYLDLSMNRFTGTIPGRVFSFPITNLQLQRNSFSGPVQPVDHVTIPTVDLSYNMLSGQISPMLSTVQNLYLNNNRFIGQVPGSFVDRLLAASIQILYLQHNYLTGIEINPTAEIPLSSSLCLQYNCMVPPLQTPCPLKAGKQKARPTAQCSEWRG</sequence>
<dbReference type="SUPFAM" id="SSF52058">
    <property type="entry name" value="L domain-like"/>
    <property type="match status" value="1"/>
</dbReference>
<proteinExistence type="predicted"/>
<organism evidence="7 8">
    <name type="scientific">Camellia sinensis var. sinensis</name>
    <name type="common">China tea</name>
    <dbReference type="NCBI Taxonomy" id="542762"/>
    <lineage>
        <taxon>Eukaryota</taxon>
        <taxon>Viridiplantae</taxon>
        <taxon>Streptophyta</taxon>
        <taxon>Embryophyta</taxon>
        <taxon>Tracheophyta</taxon>
        <taxon>Spermatophyta</taxon>
        <taxon>Magnoliopsida</taxon>
        <taxon>eudicotyledons</taxon>
        <taxon>Gunneridae</taxon>
        <taxon>Pentapetalae</taxon>
        <taxon>asterids</taxon>
        <taxon>Ericales</taxon>
        <taxon>Theaceae</taxon>
        <taxon>Camellia</taxon>
    </lineage>
</organism>
<dbReference type="Pfam" id="PF00560">
    <property type="entry name" value="LRR_1"/>
    <property type="match status" value="3"/>
</dbReference>
<dbReference type="InterPro" id="IPR013210">
    <property type="entry name" value="LRR_N_plant-typ"/>
</dbReference>
<evidence type="ECO:0000256" key="2">
    <source>
        <dbReference type="ARBA" id="ARBA00022614"/>
    </source>
</evidence>
<evidence type="ECO:0000256" key="5">
    <source>
        <dbReference type="ARBA" id="ARBA00023136"/>
    </source>
</evidence>
<accession>A0A4S4EIV9</accession>
<reference evidence="7 8" key="1">
    <citation type="journal article" date="2018" name="Proc. Natl. Acad. Sci. U.S.A.">
        <title>Draft genome sequence of Camellia sinensis var. sinensis provides insights into the evolution of the tea genome and tea quality.</title>
        <authorList>
            <person name="Wei C."/>
            <person name="Yang H."/>
            <person name="Wang S."/>
            <person name="Zhao J."/>
            <person name="Liu C."/>
            <person name="Gao L."/>
            <person name="Xia E."/>
            <person name="Lu Y."/>
            <person name="Tai Y."/>
            <person name="She G."/>
            <person name="Sun J."/>
            <person name="Cao H."/>
            <person name="Tong W."/>
            <person name="Gao Q."/>
            <person name="Li Y."/>
            <person name="Deng W."/>
            <person name="Jiang X."/>
            <person name="Wang W."/>
            <person name="Chen Q."/>
            <person name="Zhang S."/>
            <person name="Li H."/>
            <person name="Wu J."/>
            <person name="Wang P."/>
            <person name="Li P."/>
            <person name="Shi C."/>
            <person name="Zheng F."/>
            <person name="Jian J."/>
            <person name="Huang B."/>
            <person name="Shan D."/>
            <person name="Shi M."/>
            <person name="Fang C."/>
            <person name="Yue Y."/>
            <person name="Li F."/>
            <person name="Li D."/>
            <person name="Wei S."/>
            <person name="Han B."/>
            <person name="Jiang C."/>
            <person name="Yin Y."/>
            <person name="Xia T."/>
            <person name="Zhang Z."/>
            <person name="Bennetzen J.L."/>
            <person name="Zhao S."/>
            <person name="Wan X."/>
        </authorList>
    </citation>
    <scope>NUCLEOTIDE SEQUENCE [LARGE SCALE GENOMIC DNA]</scope>
    <source>
        <strain evidence="8">cv. Shuchazao</strain>
        <tissue evidence="7">Leaf</tissue>
    </source>
</reference>
<evidence type="ECO:0000313" key="8">
    <source>
        <dbReference type="Proteomes" id="UP000306102"/>
    </source>
</evidence>
<evidence type="ECO:0000259" key="6">
    <source>
        <dbReference type="Pfam" id="PF08263"/>
    </source>
</evidence>
<dbReference type="FunFam" id="3.80.10.10:FF:000400">
    <property type="entry name" value="Nuclear pore complex protein NUP107"/>
    <property type="match status" value="1"/>
</dbReference>
<keyword evidence="8" id="KW-1185">Reference proteome</keyword>
<dbReference type="Pfam" id="PF08263">
    <property type="entry name" value="LRRNT_2"/>
    <property type="match status" value="1"/>
</dbReference>
<dbReference type="PANTHER" id="PTHR48009:SF4">
    <property type="entry name" value="LEUCINE-RICH REPEAT (LRR) FAMILY PROTEIN"/>
    <property type="match status" value="1"/>
</dbReference>
<dbReference type="InterPro" id="IPR032675">
    <property type="entry name" value="LRR_dom_sf"/>
</dbReference>
<comment type="subcellular location">
    <subcellularLocation>
        <location evidence="1">Membrane</location>
    </subcellularLocation>
</comment>
<keyword evidence="5" id="KW-0472">Membrane</keyword>
<dbReference type="EMBL" id="SDRB02004433">
    <property type="protein sequence ID" value="THG15836.1"/>
    <property type="molecule type" value="Genomic_DNA"/>
</dbReference>
<dbReference type="PANTHER" id="PTHR48009">
    <property type="entry name" value="LEUCINE-RICH REPEAT (LRR) FAMILY PROTEIN"/>
    <property type="match status" value="1"/>
</dbReference>
<keyword evidence="2" id="KW-0433">Leucine-rich repeat</keyword>
<evidence type="ECO:0000256" key="4">
    <source>
        <dbReference type="ARBA" id="ARBA00022737"/>
    </source>
</evidence>
<dbReference type="Gene3D" id="3.80.10.10">
    <property type="entry name" value="Ribonuclease Inhibitor"/>
    <property type="match status" value="3"/>
</dbReference>
<keyword evidence="4" id="KW-0677">Repeat</keyword>
<name>A0A4S4EIV9_CAMSN</name>
<feature type="domain" description="Leucine-rich repeat-containing N-terminal plant-type" evidence="6">
    <location>
        <begin position="37"/>
        <end position="75"/>
    </location>
</feature>
<evidence type="ECO:0000256" key="3">
    <source>
        <dbReference type="ARBA" id="ARBA00022729"/>
    </source>
</evidence>
<keyword evidence="3" id="KW-0732">Signal</keyword>
<dbReference type="PRINTS" id="PR00019">
    <property type="entry name" value="LEURICHRPT"/>
</dbReference>
<dbReference type="GO" id="GO:0016020">
    <property type="term" value="C:membrane"/>
    <property type="evidence" value="ECO:0007669"/>
    <property type="project" value="UniProtKB-SubCell"/>
</dbReference>
<dbReference type="InterPro" id="IPR001611">
    <property type="entry name" value="Leu-rich_rpt"/>
</dbReference>
<protein>
    <recommendedName>
        <fullName evidence="6">Leucine-rich repeat-containing N-terminal plant-type domain-containing protein</fullName>
    </recommendedName>
</protein>
<dbReference type="Proteomes" id="UP000306102">
    <property type="component" value="Unassembled WGS sequence"/>
</dbReference>
<comment type="caution">
    <text evidence="7">The sequence shown here is derived from an EMBL/GenBank/DDBJ whole genome shotgun (WGS) entry which is preliminary data.</text>
</comment>
<dbReference type="AlphaFoldDB" id="A0A4S4EIV9"/>
<dbReference type="STRING" id="542762.A0A4S4EIV9"/>
<gene>
    <name evidence="7" type="ORF">TEA_023859</name>
</gene>
<evidence type="ECO:0000313" key="7">
    <source>
        <dbReference type="EMBL" id="THG15836.1"/>
    </source>
</evidence>
<evidence type="ECO:0000256" key="1">
    <source>
        <dbReference type="ARBA" id="ARBA00004370"/>
    </source>
</evidence>